<dbReference type="AlphaFoldDB" id="A0A1D1ZKY0"/>
<dbReference type="GO" id="GO:0005829">
    <property type="term" value="C:cytosol"/>
    <property type="evidence" value="ECO:0007669"/>
    <property type="project" value="TreeGrafter"/>
</dbReference>
<dbReference type="GO" id="GO:1990316">
    <property type="term" value="C:Atg1/ULK1 kinase complex"/>
    <property type="evidence" value="ECO:0007669"/>
    <property type="project" value="InterPro"/>
</dbReference>
<dbReference type="GO" id="GO:0034727">
    <property type="term" value="P:piecemeal microautophagy of the nucleus"/>
    <property type="evidence" value="ECO:0007669"/>
    <property type="project" value="TreeGrafter"/>
</dbReference>
<name>A0A1D1ZKY0_9ARAE</name>
<dbReference type="PANTHER" id="PTHR13430">
    <property type="match status" value="1"/>
</dbReference>
<proteinExistence type="predicted"/>
<feature type="domain" description="Autophagy-related protein 13 N-terminal" evidence="2">
    <location>
        <begin position="86"/>
        <end position="160"/>
    </location>
</feature>
<dbReference type="InterPro" id="IPR036570">
    <property type="entry name" value="HORMA_dom_sf"/>
</dbReference>
<dbReference type="Pfam" id="PF10033">
    <property type="entry name" value="ATG13"/>
    <property type="match status" value="2"/>
</dbReference>
<dbReference type="GO" id="GO:0000407">
    <property type="term" value="C:phagophore assembly site"/>
    <property type="evidence" value="ECO:0007669"/>
    <property type="project" value="TreeGrafter"/>
</dbReference>
<dbReference type="GO" id="GO:0034497">
    <property type="term" value="P:protein localization to phagophore assembly site"/>
    <property type="evidence" value="ECO:0007669"/>
    <property type="project" value="TreeGrafter"/>
</dbReference>
<protein>
    <submittedName>
        <fullName evidence="3">Autophagy-related protein 13</fullName>
    </submittedName>
</protein>
<evidence type="ECO:0000256" key="1">
    <source>
        <dbReference type="ARBA" id="ARBA00023006"/>
    </source>
</evidence>
<evidence type="ECO:0000259" key="2">
    <source>
        <dbReference type="Pfam" id="PF10033"/>
    </source>
</evidence>
<keyword evidence="1" id="KW-0072">Autophagy</keyword>
<gene>
    <name evidence="3" type="primary">ATG13_2</name>
    <name evidence="3" type="ORF">g.34054</name>
</gene>
<evidence type="ECO:0000313" key="3">
    <source>
        <dbReference type="EMBL" id="JAT67632.1"/>
    </source>
</evidence>
<feature type="domain" description="Autophagy-related protein 13 N-terminal" evidence="2">
    <location>
        <begin position="13"/>
        <end position="81"/>
    </location>
</feature>
<dbReference type="PANTHER" id="PTHR13430:SF4">
    <property type="entry name" value="AUTOPHAGY-RELATED PROTEIN 13"/>
    <property type="match status" value="1"/>
</dbReference>
<dbReference type="Gene3D" id="3.30.900.10">
    <property type="entry name" value="HORMA domain"/>
    <property type="match status" value="2"/>
</dbReference>
<dbReference type="EMBL" id="GDJX01000304">
    <property type="protein sequence ID" value="JAT67632.1"/>
    <property type="molecule type" value="Transcribed_RNA"/>
</dbReference>
<feature type="non-terminal residue" evidence="3">
    <location>
        <position position="165"/>
    </location>
</feature>
<reference evidence="3" key="1">
    <citation type="submission" date="2015-07" db="EMBL/GenBank/DDBJ databases">
        <title>Transcriptome Assembly of Anthurium amnicola.</title>
        <authorList>
            <person name="Suzuki J."/>
        </authorList>
    </citation>
    <scope>NUCLEOTIDE SEQUENCE</scope>
</reference>
<sequence>MAGAEPGRTEQIITNFLRKVLQAVLESRVPHVLAGGRVGCDRGRRKDRWFNLELGDPPSALESLGFWHRNVADPMVVDVLLLRDGADAEAVIERWTVHYEPSPSSSPSAPLKASSRTSGSSAAEAAAAFYRRTYKKCIVLLRSVYAVLRLLPAYRAFRMLINTAA</sequence>
<dbReference type="InterPro" id="IPR018731">
    <property type="entry name" value="Atg13_N"/>
</dbReference>
<dbReference type="InterPro" id="IPR040182">
    <property type="entry name" value="ATG13"/>
</dbReference>
<dbReference type="GO" id="GO:0000423">
    <property type="term" value="P:mitophagy"/>
    <property type="evidence" value="ECO:0007669"/>
    <property type="project" value="TreeGrafter"/>
</dbReference>
<accession>A0A1D1ZKY0</accession>
<organism evidence="3">
    <name type="scientific">Anthurium amnicola</name>
    <dbReference type="NCBI Taxonomy" id="1678845"/>
    <lineage>
        <taxon>Eukaryota</taxon>
        <taxon>Viridiplantae</taxon>
        <taxon>Streptophyta</taxon>
        <taxon>Embryophyta</taxon>
        <taxon>Tracheophyta</taxon>
        <taxon>Spermatophyta</taxon>
        <taxon>Magnoliopsida</taxon>
        <taxon>Liliopsida</taxon>
        <taxon>Araceae</taxon>
        <taxon>Pothoideae</taxon>
        <taxon>Potheae</taxon>
        <taxon>Anthurium</taxon>
    </lineage>
</organism>